<sequence>MARQNTRNGNTRRGREERVKEYDALIRYASAIVLLAAGVLLALAVFGAAGPVGAAVFSASYLVVGIGAFLLPIALIAVGFYAGFGRPSIAPLTTSGLLLVAASVLAFAGLLPGATFGGMTGTWLGGALSAFFGFWGALVLLVATLAVGVAIAIDIKALVALMTENVSSLFDRIRRPKSSEDNEEWDDVVGVPLDDEDLEESAEPEEGEEPPERELVVNAFNRPMGARTGSGIANFDAEYEPPPLSILGADRGRPGVGDIKANANIIKRTFQNFGIHLEMDEVSVGPTVTRYAVKPAEGVRLSKIVSLANNLELALAAHPVRIEAPIPGKSLVGIEVPNTTKAMVGLGGLLGSPEWAESTKPLLAALGRDISGTPHYVNIAKMPHALVAGATGSGKTCSKDTYIFSEKGILTFDELCPIPFNSDIDYSLRVATRDGVETTSKNYNNGICDFYKLITKEGFSIEVTNEHPLWALQDGTMRWQSGGTIRVGEYVAISRGSKLFGEDIRIDFTPKPNKTNKARGIRMPAKMTKELGLFMGLLTADGGLTIKNRIVYTQANEEVIGIYITLLKDLFGITGSAIAKSGSSNKAKDIIVHRKQLKEFLDSLGLRSVRAQEKEIPISIRQSGSEVIKSFIQGLVRNDGHISPLVGLEITLANEKLIRQMQVTLLNFGIVSSVHPKKVKGYEQNAYWRLAIYGADFATYATEIGFLTNEEREKAEHVLARKRNTNKNIIPTLAPILKKLSLMYRTAFARLTNAGWQYQADALVPKYAFRSLCSYNAGVRNPSYEALERISTFYEPLAGSVEYQKIANIRKDNFYWARVAKIEKTRGVGYDFEVPGSHSFVGNGFVNHNSVAIHALITSLLYRNGPNQLRFIMIDPKRVELTAYNGIPHLLTPVITDPKKTIFSLKWAAKEMERRYNILEAEHVRDIGSYHASVYEPSRKHALNAPRSGASGDRSASQNDLAEALPYIVIVIDELADIMHTYPRELEAAIVRLAQMSRAVGIHLVLSTQRPSVNVITGLIKANVPTRMALQVASQIDSRTILDGSGAETLLGAGDMLYLSSDMAKPVRIQTAFISEGEVKKVVNYIKSHNAGDLSSIDFGAGNGNGGEPSDVIGLMNGGFGGDDIDDDLYEDARHAVEEAGRASTSYLQRKLKIGYSRAARLMDVLEEHGVIGPADGSKPREVLSRSGNARGTALDVGRNEEEVF</sequence>
<dbReference type="SUPFAM" id="SSF55608">
    <property type="entry name" value="Homing endonucleases"/>
    <property type="match status" value="1"/>
</dbReference>
<dbReference type="PROSITE" id="PS50818">
    <property type="entry name" value="INTEIN_C_TER"/>
    <property type="match status" value="1"/>
</dbReference>
<feature type="transmembrane region" description="Helical" evidence="9">
    <location>
        <begin position="128"/>
        <end position="153"/>
    </location>
</feature>
<dbReference type="GO" id="GO:0003677">
    <property type="term" value="F:DNA binding"/>
    <property type="evidence" value="ECO:0007669"/>
    <property type="project" value="UniProtKB-KW"/>
</dbReference>
<dbReference type="Gene3D" id="3.10.28.10">
    <property type="entry name" value="Homing endonucleases"/>
    <property type="match status" value="1"/>
</dbReference>
<keyword evidence="2 7" id="KW-0547">Nucleotide-binding</keyword>
<feature type="domain" description="FtsK" evidence="11">
    <location>
        <begin position="825"/>
        <end position="1039"/>
    </location>
</feature>
<feature type="binding site" evidence="7">
    <location>
        <begin position="843"/>
        <end position="850"/>
    </location>
    <ligand>
        <name>ATP</name>
        <dbReference type="ChEBI" id="CHEBI:30616"/>
    </ligand>
</feature>
<dbReference type="InterPro" id="IPR004860">
    <property type="entry name" value="LAGLIDADG_dom"/>
</dbReference>
<dbReference type="InterPro" id="IPR027434">
    <property type="entry name" value="Homing_endonucl"/>
</dbReference>
<evidence type="ECO:0008006" key="14">
    <source>
        <dbReference type="Google" id="ProtNLM"/>
    </source>
</evidence>
<dbReference type="AlphaFoldDB" id="A0A1F6DRM3"/>
<dbReference type="Proteomes" id="UP000177232">
    <property type="component" value="Unassembled WGS sequence"/>
</dbReference>
<feature type="domain" description="DOD-type homing endonuclease" evidence="10">
    <location>
        <begin position="534"/>
        <end position="670"/>
    </location>
</feature>
<dbReference type="Pfam" id="PF14890">
    <property type="entry name" value="Intein_splicing"/>
    <property type="match status" value="1"/>
</dbReference>
<dbReference type="InterPro" id="IPR004042">
    <property type="entry name" value="Intein_endonuc_central"/>
</dbReference>
<dbReference type="GO" id="GO:0016539">
    <property type="term" value="P:intein-mediated protein splicing"/>
    <property type="evidence" value="ECO:0007669"/>
    <property type="project" value="InterPro"/>
</dbReference>
<dbReference type="InterPro" id="IPR041027">
    <property type="entry name" value="FtsK_alpha"/>
</dbReference>
<dbReference type="SUPFAM" id="SSF52540">
    <property type="entry name" value="P-loop containing nucleoside triphosphate hydrolases"/>
    <property type="match status" value="1"/>
</dbReference>
<dbReference type="Pfam" id="PF01580">
    <property type="entry name" value="FtsK_SpoIIIE"/>
    <property type="match status" value="2"/>
</dbReference>
<comment type="similarity">
    <text evidence="1">Belongs to the FtsK/SpoIIIE/SftA family.</text>
</comment>
<dbReference type="Gene3D" id="1.10.10.10">
    <property type="entry name" value="Winged helix-like DNA-binding domain superfamily/Winged helix DNA-binding domain"/>
    <property type="match status" value="1"/>
</dbReference>
<dbReference type="InterPro" id="IPR030934">
    <property type="entry name" value="Intein_C"/>
</dbReference>
<keyword evidence="5" id="KW-0651">Protein splicing</keyword>
<dbReference type="InterPro" id="IPR036390">
    <property type="entry name" value="WH_DNA-bd_sf"/>
</dbReference>
<keyword evidence="9" id="KW-0472">Membrane</keyword>
<dbReference type="SUPFAM" id="SSF46785">
    <property type="entry name" value="Winged helix' DNA-binding domain"/>
    <property type="match status" value="1"/>
</dbReference>
<dbReference type="InterPro" id="IPR050206">
    <property type="entry name" value="FtsK/SpoIIIE/SftA"/>
</dbReference>
<evidence type="ECO:0000256" key="3">
    <source>
        <dbReference type="ARBA" id="ARBA00022813"/>
    </source>
</evidence>
<dbReference type="Pfam" id="PF17854">
    <property type="entry name" value="FtsK_alpha"/>
    <property type="match status" value="1"/>
</dbReference>
<accession>A0A1F6DRM3</accession>
<feature type="region of interest" description="Disordered" evidence="8">
    <location>
        <begin position="181"/>
        <end position="212"/>
    </location>
</feature>
<evidence type="ECO:0000256" key="4">
    <source>
        <dbReference type="ARBA" id="ARBA00022840"/>
    </source>
</evidence>
<feature type="transmembrane region" description="Helical" evidence="9">
    <location>
        <begin position="61"/>
        <end position="84"/>
    </location>
</feature>
<dbReference type="Gene3D" id="3.30.980.40">
    <property type="match status" value="1"/>
</dbReference>
<evidence type="ECO:0000259" key="10">
    <source>
        <dbReference type="PROSITE" id="PS50819"/>
    </source>
</evidence>
<dbReference type="InterPro" id="IPR006142">
    <property type="entry name" value="INTEIN"/>
</dbReference>
<dbReference type="InterPro" id="IPR002543">
    <property type="entry name" value="FtsK_dom"/>
</dbReference>
<feature type="transmembrane region" description="Helical" evidence="9">
    <location>
        <begin position="25"/>
        <end position="49"/>
    </location>
</feature>
<dbReference type="STRING" id="1798496.A3C94_01355"/>
<keyword evidence="4 7" id="KW-0067">ATP-binding</keyword>
<name>A0A1F6DRM3_9BACT</name>
<dbReference type="Pfam" id="PF14528">
    <property type="entry name" value="LAGLIDADG_3"/>
    <property type="match status" value="2"/>
</dbReference>
<dbReference type="InterPro" id="IPR003586">
    <property type="entry name" value="Hint_dom_C"/>
</dbReference>
<gene>
    <name evidence="12" type="ORF">A3C94_01355</name>
</gene>
<feature type="transmembrane region" description="Helical" evidence="9">
    <location>
        <begin position="96"/>
        <end position="116"/>
    </location>
</feature>
<evidence type="ECO:0000259" key="11">
    <source>
        <dbReference type="PROSITE" id="PS50901"/>
    </source>
</evidence>
<dbReference type="SMART" id="SM00843">
    <property type="entry name" value="Ftsk_gamma"/>
    <property type="match status" value="1"/>
</dbReference>
<dbReference type="PRINTS" id="PR00379">
    <property type="entry name" value="INTEIN"/>
</dbReference>
<dbReference type="InterPro" id="IPR036388">
    <property type="entry name" value="WH-like_DNA-bd_sf"/>
</dbReference>
<evidence type="ECO:0000256" key="8">
    <source>
        <dbReference type="SAM" id="MobiDB-lite"/>
    </source>
</evidence>
<dbReference type="PANTHER" id="PTHR22683">
    <property type="entry name" value="SPORULATION PROTEIN RELATED"/>
    <property type="match status" value="1"/>
</dbReference>
<dbReference type="GO" id="GO:0005524">
    <property type="term" value="F:ATP binding"/>
    <property type="evidence" value="ECO:0007669"/>
    <property type="project" value="UniProtKB-UniRule"/>
</dbReference>
<protein>
    <recommendedName>
        <fullName evidence="14">FtsK domain-containing protein</fullName>
    </recommendedName>
</protein>
<dbReference type="Gene3D" id="2.170.16.10">
    <property type="entry name" value="Hedgehog/Intein (Hint) domain"/>
    <property type="match status" value="2"/>
</dbReference>
<keyword evidence="9" id="KW-1133">Transmembrane helix</keyword>
<dbReference type="Pfam" id="PF09397">
    <property type="entry name" value="FtsK_gamma"/>
    <property type="match status" value="1"/>
</dbReference>
<evidence type="ECO:0000313" key="12">
    <source>
        <dbReference type="EMBL" id="OGG64105.1"/>
    </source>
</evidence>
<keyword evidence="3" id="KW-0068">Autocatalytic cleavage</keyword>
<organism evidence="12 13">
    <name type="scientific">Candidatus Kaiserbacteria bacterium RIFCSPHIGHO2_02_FULL_55_17</name>
    <dbReference type="NCBI Taxonomy" id="1798496"/>
    <lineage>
        <taxon>Bacteria</taxon>
        <taxon>Candidatus Kaiseribacteriota</taxon>
    </lineage>
</organism>
<dbReference type="PANTHER" id="PTHR22683:SF41">
    <property type="entry name" value="DNA TRANSLOCASE FTSK"/>
    <property type="match status" value="1"/>
</dbReference>
<dbReference type="EMBL" id="MFLJ01000034">
    <property type="protein sequence ID" value="OGG64105.1"/>
    <property type="molecule type" value="Genomic_DNA"/>
</dbReference>
<dbReference type="InterPro" id="IPR018541">
    <property type="entry name" value="Ftsk_gamma"/>
</dbReference>
<dbReference type="PROSITE" id="PS50901">
    <property type="entry name" value="FTSK"/>
    <property type="match status" value="1"/>
</dbReference>
<dbReference type="SMART" id="SM00305">
    <property type="entry name" value="HintC"/>
    <property type="match status" value="1"/>
</dbReference>
<dbReference type="CDD" id="cd00081">
    <property type="entry name" value="Hint"/>
    <property type="match status" value="1"/>
</dbReference>
<evidence type="ECO:0000256" key="9">
    <source>
        <dbReference type="SAM" id="Phobius"/>
    </source>
</evidence>
<dbReference type="InterPro" id="IPR036844">
    <property type="entry name" value="Hint_dom_sf"/>
</dbReference>
<proteinExistence type="inferred from homology"/>
<dbReference type="SUPFAM" id="SSF51294">
    <property type="entry name" value="Hedgehog/intein (Hint) domain"/>
    <property type="match status" value="1"/>
</dbReference>
<comment type="caution">
    <text evidence="12">The sequence shown here is derived from an EMBL/GenBank/DDBJ whole genome shotgun (WGS) entry which is preliminary data.</text>
</comment>
<evidence type="ECO:0000256" key="1">
    <source>
        <dbReference type="ARBA" id="ARBA00006474"/>
    </source>
</evidence>
<evidence type="ECO:0000256" key="7">
    <source>
        <dbReference type="PROSITE-ProRule" id="PRU00289"/>
    </source>
</evidence>
<feature type="compositionally biased region" description="Acidic residues" evidence="8">
    <location>
        <begin position="181"/>
        <end position="209"/>
    </location>
</feature>
<keyword evidence="6" id="KW-0238">DNA-binding</keyword>
<evidence type="ECO:0000256" key="6">
    <source>
        <dbReference type="ARBA" id="ARBA00023125"/>
    </source>
</evidence>
<dbReference type="GO" id="GO:0004519">
    <property type="term" value="F:endonuclease activity"/>
    <property type="evidence" value="ECO:0007669"/>
    <property type="project" value="InterPro"/>
</dbReference>
<dbReference type="NCBIfam" id="TIGR01443">
    <property type="entry name" value="intein_Cterm"/>
    <property type="match status" value="1"/>
</dbReference>
<dbReference type="Gene3D" id="3.40.50.300">
    <property type="entry name" value="P-loop containing nucleotide triphosphate hydrolases"/>
    <property type="match status" value="2"/>
</dbReference>
<dbReference type="InterPro" id="IPR027417">
    <property type="entry name" value="P-loop_NTPase"/>
</dbReference>
<keyword evidence="9" id="KW-0812">Transmembrane</keyword>
<evidence type="ECO:0000256" key="5">
    <source>
        <dbReference type="ARBA" id="ARBA00023000"/>
    </source>
</evidence>
<evidence type="ECO:0000313" key="13">
    <source>
        <dbReference type="Proteomes" id="UP000177232"/>
    </source>
</evidence>
<evidence type="ECO:0000256" key="2">
    <source>
        <dbReference type="ARBA" id="ARBA00022741"/>
    </source>
</evidence>
<dbReference type="PROSITE" id="PS50819">
    <property type="entry name" value="INTEIN_ENDONUCLEASE"/>
    <property type="match status" value="1"/>
</dbReference>
<feature type="region of interest" description="Disordered" evidence="8">
    <location>
        <begin position="1175"/>
        <end position="1205"/>
    </location>
</feature>
<reference evidence="12 13" key="1">
    <citation type="journal article" date="2016" name="Nat. Commun.">
        <title>Thousands of microbial genomes shed light on interconnected biogeochemical processes in an aquifer system.</title>
        <authorList>
            <person name="Anantharaman K."/>
            <person name="Brown C.T."/>
            <person name="Hug L.A."/>
            <person name="Sharon I."/>
            <person name="Castelle C.J."/>
            <person name="Probst A.J."/>
            <person name="Thomas B.C."/>
            <person name="Singh A."/>
            <person name="Wilkins M.J."/>
            <person name="Karaoz U."/>
            <person name="Brodie E.L."/>
            <person name="Williams K.H."/>
            <person name="Hubbard S.S."/>
            <person name="Banfield J.F."/>
        </authorList>
    </citation>
    <scope>NUCLEOTIDE SEQUENCE [LARGE SCALE GENOMIC DNA]</scope>
</reference>